<reference evidence="1 2" key="1">
    <citation type="submission" date="2007-01" db="EMBL/GenBank/DDBJ databases">
        <authorList>
            <person name="Haygood M."/>
            <person name="Podell S."/>
            <person name="Anderson C."/>
            <person name="Hopkinson B."/>
            <person name="Roe K."/>
            <person name="Barbeau K."/>
            <person name="Gaasterland T."/>
            <person name="Ferriera S."/>
            <person name="Johnson J."/>
            <person name="Kravitz S."/>
            <person name="Beeson K."/>
            <person name="Sutton G."/>
            <person name="Rogers Y.-H."/>
            <person name="Friedman R."/>
            <person name="Frazier M."/>
            <person name="Venter J.C."/>
        </authorList>
    </citation>
    <scope>NUCLEOTIDE SEQUENCE [LARGE SCALE GENOMIC DNA]</scope>
    <source>
        <strain evidence="1 2">ATCC 23134</strain>
    </source>
</reference>
<name>A1ZM56_MICM2</name>
<proteinExistence type="predicted"/>
<keyword evidence="2" id="KW-1185">Reference proteome</keyword>
<comment type="caution">
    <text evidence="1">The sequence shown here is derived from an EMBL/GenBank/DDBJ whole genome shotgun (WGS) entry which is preliminary data.</text>
</comment>
<dbReference type="AlphaFoldDB" id="A1ZM56"/>
<gene>
    <name evidence="1" type="ORF">M23134_04435</name>
</gene>
<dbReference type="EMBL" id="AAWS01000015">
    <property type="protein sequence ID" value="EAY28588.1"/>
    <property type="molecule type" value="Genomic_DNA"/>
</dbReference>
<accession>A1ZM56</accession>
<dbReference type="Proteomes" id="UP000004095">
    <property type="component" value="Unassembled WGS sequence"/>
</dbReference>
<evidence type="ECO:0000313" key="1">
    <source>
        <dbReference type="EMBL" id="EAY28588.1"/>
    </source>
</evidence>
<evidence type="ECO:0000313" key="2">
    <source>
        <dbReference type="Proteomes" id="UP000004095"/>
    </source>
</evidence>
<protein>
    <submittedName>
        <fullName evidence="1">Uncharacterized protein</fullName>
    </submittedName>
</protein>
<organism evidence="1 2">
    <name type="scientific">Microscilla marina ATCC 23134</name>
    <dbReference type="NCBI Taxonomy" id="313606"/>
    <lineage>
        <taxon>Bacteria</taxon>
        <taxon>Pseudomonadati</taxon>
        <taxon>Bacteroidota</taxon>
        <taxon>Cytophagia</taxon>
        <taxon>Cytophagales</taxon>
        <taxon>Microscillaceae</taxon>
        <taxon>Microscilla</taxon>
    </lineage>
</organism>
<sequence length="54" mass="6222">MGLSVLTRFKKMLFCKKSHSKAKQACFLLVFSRKTFLEVVQNEALYLARVPDKA</sequence>